<sequence length="368" mass="40955">MLFYQLRRTFDRCSDSQSFWLGLYFALNLMLTLYNKVVLVSFPFPYTLTTIHAFCGSVGGRYMLQNGFYQPKRLNNNDYITLLAFSILYSVNIAISNVSLKLVTVPFHQVVRAASPIFTTILSYYLFNTRFSKNTLASLALVIAGVGLATYGDYYFTPAGFLLTLFGTVLAALKTIATHTIQSPPSARNPLSYASRMPQQKRVRRTFRLPPPFPRLPFSVVLPDFPSLSLPRLHLHPLDLLTRTSPLALVQCALYAHLSGELDTLRHWKIERYTTAHAGVLPSHVGLLFANGLIAFALNVVSFEANRRAGALSMGVAANVKQVLTVLCAVSMFQLTISPTNALGIALTLLGGAWYAAVEYREKATRRR</sequence>
<evidence type="ECO:0000256" key="4">
    <source>
        <dbReference type="ARBA" id="ARBA00023136"/>
    </source>
</evidence>
<accession>W4JUC1</accession>
<dbReference type="GeneID" id="20678253"/>
<organism evidence="7 8">
    <name type="scientific">Heterobasidion irregulare (strain TC 32-1)</name>
    <dbReference type="NCBI Taxonomy" id="747525"/>
    <lineage>
        <taxon>Eukaryota</taxon>
        <taxon>Fungi</taxon>
        <taxon>Dikarya</taxon>
        <taxon>Basidiomycota</taxon>
        <taxon>Agaricomycotina</taxon>
        <taxon>Agaricomycetes</taxon>
        <taxon>Russulales</taxon>
        <taxon>Bondarzewiaceae</taxon>
        <taxon>Heterobasidion</taxon>
        <taxon>Heterobasidion annosum species complex</taxon>
    </lineage>
</organism>
<feature type="transmembrane region" description="Helical" evidence="5">
    <location>
        <begin position="134"/>
        <end position="152"/>
    </location>
</feature>
<dbReference type="Proteomes" id="UP000030671">
    <property type="component" value="Unassembled WGS sequence"/>
</dbReference>
<evidence type="ECO:0000259" key="6">
    <source>
        <dbReference type="Pfam" id="PF03151"/>
    </source>
</evidence>
<dbReference type="SUPFAM" id="SSF103481">
    <property type="entry name" value="Multidrug resistance efflux transporter EmrE"/>
    <property type="match status" value="1"/>
</dbReference>
<protein>
    <recommendedName>
        <fullName evidence="6">Sugar phosphate transporter domain-containing protein</fullName>
    </recommendedName>
</protein>
<evidence type="ECO:0000313" key="7">
    <source>
        <dbReference type="EMBL" id="ETW76476.1"/>
    </source>
</evidence>
<dbReference type="RefSeq" id="XP_009551179.1">
    <property type="nucleotide sequence ID" value="XM_009552884.1"/>
</dbReference>
<dbReference type="PANTHER" id="PTHR11132">
    <property type="entry name" value="SOLUTE CARRIER FAMILY 35"/>
    <property type="match status" value="1"/>
</dbReference>
<feature type="transmembrane region" description="Helical" evidence="5">
    <location>
        <begin position="76"/>
        <end position="95"/>
    </location>
</feature>
<feature type="domain" description="Sugar phosphate transporter" evidence="6">
    <location>
        <begin position="21"/>
        <end position="177"/>
    </location>
</feature>
<dbReference type="Gene3D" id="1.10.3730.20">
    <property type="match status" value="1"/>
</dbReference>
<dbReference type="InterPro" id="IPR004853">
    <property type="entry name" value="Sugar_P_trans_dom"/>
</dbReference>
<dbReference type="InterPro" id="IPR037185">
    <property type="entry name" value="EmrE-like"/>
</dbReference>
<feature type="transmembrane region" description="Helical" evidence="5">
    <location>
        <begin position="341"/>
        <end position="358"/>
    </location>
</feature>
<dbReference type="EMBL" id="KI925464">
    <property type="protein sequence ID" value="ETW76476.1"/>
    <property type="molecule type" value="Genomic_DNA"/>
</dbReference>
<feature type="transmembrane region" description="Helical" evidence="5">
    <location>
        <begin position="21"/>
        <end position="38"/>
    </location>
</feature>
<feature type="domain" description="Sugar phosphate transporter" evidence="6">
    <location>
        <begin position="281"/>
        <end position="355"/>
    </location>
</feature>
<proteinExistence type="predicted"/>
<evidence type="ECO:0000256" key="5">
    <source>
        <dbReference type="SAM" id="Phobius"/>
    </source>
</evidence>
<feature type="transmembrane region" description="Helical" evidence="5">
    <location>
        <begin position="278"/>
        <end position="300"/>
    </location>
</feature>
<reference evidence="7 8" key="1">
    <citation type="journal article" date="2012" name="New Phytol.">
        <title>Insight into trade-off between wood decay and parasitism from the genome of a fungal forest pathogen.</title>
        <authorList>
            <person name="Olson A."/>
            <person name="Aerts A."/>
            <person name="Asiegbu F."/>
            <person name="Belbahri L."/>
            <person name="Bouzid O."/>
            <person name="Broberg A."/>
            <person name="Canback B."/>
            <person name="Coutinho P.M."/>
            <person name="Cullen D."/>
            <person name="Dalman K."/>
            <person name="Deflorio G."/>
            <person name="van Diepen L.T."/>
            <person name="Dunand C."/>
            <person name="Duplessis S."/>
            <person name="Durling M."/>
            <person name="Gonthier P."/>
            <person name="Grimwood J."/>
            <person name="Fossdal C.G."/>
            <person name="Hansson D."/>
            <person name="Henrissat B."/>
            <person name="Hietala A."/>
            <person name="Himmelstrand K."/>
            <person name="Hoffmeister D."/>
            <person name="Hogberg N."/>
            <person name="James T.Y."/>
            <person name="Karlsson M."/>
            <person name="Kohler A."/>
            <person name="Kues U."/>
            <person name="Lee Y.H."/>
            <person name="Lin Y.C."/>
            <person name="Lind M."/>
            <person name="Lindquist E."/>
            <person name="Lombard V."/>
            <person name="Lucas S."/>
            <person name="Lunden K."/>
            <person name="Morin E."/>
            <person name="Murat C."/>
            <person name="Park J."/>
            <person name="Raffaello T."/>
            <person name="Rouze P."/>
            <person name="Salamov A."/>
            <person name="Schmutz J."/>
            <person name="Solheim H."/>
            <person name="Stahlberg J."/>
            <person name="Velez H."/>
            <person name="de Vries R.P."/>
            <person name="Wiebenga A."/>
            <person name="Woodward S."/>
            <person name="Yakovlev I."/>
            <person name="Garbelotto M."/>
            <person name="Martin F."/>
            <person name="Grigoriev I.V."/>
            <person name="Stenlid J."/>
        </authorList>
    </citation>
    <scope>NUCLEOTIDE SEQUENCE [LARGE SCALE GENOMIC DNA]</scope>
    <source>
        <strain evidence="7 8">TC 32-1</strain>
    </source>
</reference>
<dbReference type="AlphaFoldDB" id="W4JUC1"/>
<evidence type="ECO:0000313" key="8">
    <source>
        <dbReference type="Proteomes" id="UP000030671"/>
    </source>
</evidence>
<gene>
    <name evidence="7" type="ORF">HETIRDRAFT_53364</name>
</gene>
<name>W4JUC1_HETIT</name>
<keyword evidence="8" id="KW-1185">Reference proteome</keyword>
<feature type="transmembrane region" description="Helical" evidence="5">
    <location>
        <begin position="107"/>
        <end position="127"/>
    </location>
</feature>
<dbReference type="KEGG" id="hir:HETIRDRAFT_53364"/>
<comment type="subcellular location">
    <subcellularLocation>
        <location evidence="1">Membrane</location>
        <topology evidence="1">Multi-pass membrane protein</topology>
    </subcellularLocation>
</comment>
<keyword evidence="4 5" id="KW-0472">Membrane</keyword>
<evidence type="ECO:0000256" key="2">
    <source>
        <dbReference type="ARBA" id="ARBA00022692"/>
    </source>
</evidence>
<evidence type="ECO:0000256" key="3">
    <source>
        <dbReference type="ARBA" id="ARBA00022989"/>
    </source>
</evidence>
<dbReference type="Pfam" id="PF03151">
    <property type="entry name" value="TPT"/>
    <property type="match status" value="2"/>
</dbReference>
<keyword evidence="3 5" id="KW-1133">Transmembrane helix</keyword>
<keyword evidence="2 5" id="KW-0812">Transmembrane</keyword>
<dbReference type="InterPro" id="IPR050186">
    <property type="entry name" value="TPT_transporter"/>
</dbReference>
<dbReference type="InParanoid" id="W4JUC1"/>
<dbReference type="eggNOG" id="KOG1441">
    <property type="taxonomic scope" value="Eukaryota"/>
</dbReference>
<dbReference type="HOGENOM" id="CLU_033641_3_0_1"/>
<dbReference type="OrthoDB" id="10261634at2759"/>
<feature type="transmembrane region" description="Helical" evidence="5">
    <location>
        <begin position="158"/>
        <end position="177"/>
    </location>
</feature>
<dbReference type="GO" id="GO:0016020">
    <property type="term" value="C:membrane"/>
    <property type="evidence" value="ECO:0007669"/>
    <property type="project" value="UniProtKB-SubCell"/>
</dbReference>
<evidence type="ECO:0000256" key="1">
    <source>
        <dbReference type="ARBA" id="ARBA00004141"/>
    </source>
</evidence>